<organism evidence="1 2">
    <name type="scientific">Coemansia aciculifera</name>
    <dbReference type="NCBI Taxonomy" id="417176"/>
    <lineage>
        <taxon>Eukaryota</taxon>
        <taxon>Fungi</taxon>
        <taxon>Fungi incertae sedis</taxon>
        <taxon>Zoopagomycota</taxon>
        <taxon>Kickxellomycotina</taxon>
        <taxon>Kickxellomycetes</taxon>
        <taxon>Kickxellales</taxon>
        <taxon>Kickxellaceae</taxon>
        <taxon>Coemansia</taxon>
    </lineage>
</organism>
<dbReference type="Proteomes" id="UP001139981">
    <property type="component" value="Unassembled WGS sequence"/>
</dbReference>
<comment type="caution">
    <text evidence="1">The sequence shown here is derived from an EMBL/GenBank/DDBJ whole genome shotgun (WGS) entry which is preliminary data.</text>
</comment>
<keyword evidence="1" id="KW-0808">Transferase</keyword>
<evidence type="ECO:0000313" key="1">
    <source>
        <dbReference type="EMBL" id="KAJ2878608.1"/>
    </source>
</evidence>
<accession>A0ACC1LT88</accession>
<reference evidence="1" key="1">
    <citation type="submission" date="2022-07" db="EMBL/GenBank/DDBJ databases">
        <title>Phylogenomic reconstructions and comparative analyses of Kickxellomycotina fungi.</title>
        <authorList>
            <person name="Reynolds N.K."/>
            <person name="Stajich J.E."/>
            <person name="Barry K."/>
            <person name="Grigoriev I.V."/>
            <person name="Crous P."/>
            <person name="Smith M.E."/>
        </authorList>
    </citation>
    <scope>NUCLEOTIDE SEQUENCE</scope>
    <source>
        <strain evidence="1">CBS 190363</strain>
    </source>
</reference>
<sequence>FYASYSPFTGPTADDVWRNVYHWEEVLHRPDFASKEADDNLTPEAWDLVTALVCHRDIRLCSLQEVARHSYFRGMNMLDLRNTQSPPFVPPLQSDADNTHFDDFSDPASMAVYKDVNNKWKDLDILSAQQSSSSAAADIDHASFIGFTYKHNRQHRFI</sequence>
<proteinExistence type="predicted"/>
<gene>
    <name evidence="1" type="primary">DBF2_3</name>
    <name evidence="1" type="ORF">IWW38_006283</name>
</gene>
<keyword evidence="2" id="KW-1185">Reference proteome</keyword>
<protein>
    <submittedName>
        <fullName evidence="1">Serine/threonine-protein kinase dbf2</fullName>
    </submittedName>
</protein>
<evidence type="ECO:0000313" key="2">
    <source>
        <dbReference type="Proteomes" id="UP001139981"/>
    </source>
</evidence>
<name>A0ACC1LT88_9FUNG</name>
<dbReference type="EMBL" id="JANBVB010003499">
    <property type="protein sequence ID" value="KAJ2878608.1"/>
    <property type="molecule type" value="Genomic_DNA"/>
</dbReference>
<keyword evidence="1" id="KW-0418">Kinase</keyword>
<feature type="non-terminal residue" evidence="1">
    <location>
        <position position="1"/>
    </location>
</feature>